<gene>
    <name evidence="3" type="ORF">GCM10009681_15090</name>
</gene>
<keyword evidence="2" id="KW-0732">Signal</keyword>
<dbReference type="PROSITE" id="PS51257">
    <property type="entry name" value="PROKAR_LIPOPROTEIN"/>
    <property type="match status" value="1"/>
</dbReference>
<evidence type="ECO:0000256" key="2">
    <source>
        <dbReference type="SAM" id="SignalP"/>
    </source>
</evidence>
<accession>A0ABN2JZW9</accession>
<dbReference type="Proteomes" id="UP001500655">
    <property type="component" value="Unassembled WGS sequence"/>
</dbReference>
<dbReference type="EMBL" id="BAAALS010000005">
    <property type="protein sequence ID" value="GAA1745130.1"/>
    <property type="molecule type" value="Genomic_DNA"/>
</dbReference>
<protein>
    <recommendedName>
        <fullName evidence="5">Lipoprotein</fullName>
    </recommendedName>
</protein>
<evidence type="ECO:0000256" key="1">
    <source>
        <dbReference type="SAM" id="MobiDB-lite"/>
    </source>
</evidence>
<evidence type="ECO:0008006" key="5">
    <source>
        <dbReference type="Google" id="ProtNLM"/>
    </source>
</evidence>
<feature type="compositionally biased region" description="Low complexity" evidence="1">
    <location>
        <begin position="60"/>
        <end position="91"/>
    </location>
</feature>
<proteinExistence type="predicted"/>
<organism evidence="3 4">
    <name type="scientific">Luedemannella helvata</name>
    <dbReference type="NCBI Taxonomy" id="349315"/>
    <lineage>
        <taxon>Bacteria</taxon>
        <taxon>Bacillati</taxon>
        <taxon>Actinomycetota</taxon>
        <taxon>Actinomycetes</taxon>
        <taxon>Micromonosporales</taxon>
        <taxon>Micromonosporaceae</taxon>
        <taxon>Luedemannella</taxon>
    </lineage>
</organism>
<keyword evidence="4" id="KW-1185">Reference proteome</keyword>
<feature type="chain" id="PRO_5046375296" description="Lipoprotein" evidence="2">
    <location>
        <begin position="21"/>
        <end position="211"/>
    </location>
</feature>
<feature type="compositionally biased region" description="Low complexity" evidence="1">
    <location>
        <begin position="34"/>
        <end position="50"/>
    </location>
</feature>
<dbReference type="RefSeq" id="WP_344078321.1">
    <property type="nucleotide sequence ID" value="NZ_BAAALS010000005.1"/>
</dbReference>
<feature type="signal peptide" evidence="2">
    <location>
        <begin position="1"/>
        <end position="20"/>
    </location>
</feature>
<reference evidence="3 4" key="1">
    <citation type="journal article" date="2019" name="Int. J. Syst. Evol. Microbiol.">
        <title>The Global Catalogue of Microorganisms (GCM) 10K type strain sequencing project: providing services to taxonomists for standard genome sequencing and annotation.</title>
        <authorList>
            <consortium name="The Broad Institute Genomics Platform"/>
            <consortium name="The Broad Institute Genome Sequencing Center for Infectious Disease"/>
            <person name="Wu L."/>
            <person name="Ma J."/>
        </authorList>
    </citation>
    <scope>NUCLEOTIDE SEQUENCE [LARGE SCALE GENOMIC DNA]</scope>
    <source>
        <strain evidence="3 4">JCM 13249</strain>
    </source>
</reference>
<sequence length="211" mass="21798">MARRLGASIVVTLAMLLAVAACGDKPTVPVTPVAADATTPADAPTHTGAPEPTASPTVGPTPTRKPSPTATTRATRTTATTTTKTSTRPASTGVKAACTTVKAPLERAVSGLLTLTVLASGSSSDEEVLDGQIEASNRLLSLHDATVTAIGKTTDRTLQQNLRALGDAARSQSAQIRKPKPVYRELIVQVADTSTLENATKKLEPACGKYW</sequence>
<comment type="caution">
    <text evidence="3">The sequence shown here is derived from an EMBL/GenBank/DDBJ whole genome shotgun (WGS) entry which is preliminary data.</text>
</comment>
<feature type="region of interest" description="Disordered" evidence="1">
    <location>
        <begin position="34"/>
        <end position="91"/>
    </location>
</feature>
<evidence type="ECO:0000313" key="4">
    <source>
        <dbReference type="Proteomes" id="UP001500655"/>
    </source>
</evidence>
<evidence type="ECO:0000313" key="3">
    <source>
        <dbReference type="EMBL" id="GAA1745130.1"/>
    </source>
</evidence>
<name>A0ABN2JZW9_9ACTN</name>